<evidence type="ECO:0000256" key="4">
    <source>
        <dbReference type="ARBA" id="ARBA00023136"/>
    </source>
</evidence>
<keyword evidence="3 6" id="KW-1133">Transmembrane helix</keyword>
<comment type="subcellular location">
    <subcellularLocation>
        <location evidence="1">Membrane</location>
        <topology evidence="1">Multi-pass membrane protein</topology>
    </subcellularLocation>
</comment>
<feature type="transmembrane region" description="Helical" evidence="6">
    <location>
        <begin position="48"/>
        <end position="70"/>
    </location>
</feature>
<evidence type="ECO:0000256" key="5">
    <source>
        <dbReference type="SAM" id="MobiDB-lite"/>
    </source>
</evidence>
<accession>A0A7S4IQ10</accession>
<evidence type="ECO:0000256" key="1">
    <source>
        <dbReference type="ARBA" id="ARBA00004141"/>
    </source>
</evidence>
<proteinExistence type="predicted"/>
<evidence type="ECO:0000256" key="3">
    <source>
        <dbReference type="ARBA" id="ARBA00022989"/>
    </source>
</evidence>
<evidence type="ECO:0000256" key="2">
    <source>
        <dbReference type="ARBA" id="ARBA00022692"/>
    </source>
</evidence>
<gene>
    <name evidence="7" type="ORF">VSP0166_LOCUS15513</name>
</gene>
<feature type="transmembrane region" description="Helical" evidence="6">
    <location>
        <begin position="198"/>
        <end position="222"/>
    </location>
</feature>
<dbReference type="GO" id="GO:0005886">
    <property type="term" value="C:plasma membrane"/>
    <property type="evidence" value="ECO:0007669"/>
    <property type="project" value="TreeGrafter"/>
</dbReference>
<reference evidence="7" key="1">
    <citation type="submission" date="2021-01" db="EMBL/GenBank/DDBJ databases">
        <authorList>
            <person name="Corre E."/>
            <person name="Pelletier E."/>
            <person name="Niang G."/>
            <person name="Scheremetjew M."/>
            <person name="Finn R."/>
            <person name="Kale V."/>
            <person name="Holt S."/>
            <person name="Cochrane G."/>
            <person name="Meng A."/>
            <person name="Brown T."/>
            <person name="Cohen L."/>
        </authorList>
    </citation>
    <scope>NUCLEOTIDE SEQUENCE</scope>
    <source>
        <strain evidence="7">DIVA3 518/3/11/1/6</strain>
    </source>
</reference>
<dbReference type="PANTHER" id="PTHR11040:SF140">
    <property type="entry name" value="ZRT (ZRT), IRT- (IRT-) LIKE PROTEIN TRANSPORTER"/>
    <property type="match status" value="1"/>
</dbReference>
<keyword evidence="2 6" id="KW-0812">Transmembrane</keyword>
<dbReference type="AlphaFoldDB" id="A0A7S4IQ10"/>
<name>A0A7S4IQ10_9EUKA</name>
<feature type="transmembrane region" description="Helical" evidence="6">
    <location>
        <begin position="298"/>
        <end position="316"/>
    </location>
</feature>
<feature type="transmembrane region" description="Helical" evidence="6">
    <location>
        <begin position="17"/>
        <end position="36"/>
    </location>
</feature>
<dbReference type="InterPro" id="IPR003689">
    <property type="entry name" value="ZIP"/>
</dbReference>
<dbReference type="PANTHER" id="PTHR11040">
    <property type="entry name" value="ZINC/IRON TRANSPORTER"/>
    <property type="match status" value="1"/>
</dbReference>
<keyword evidence="4 6" id="KW-0472">Membrane</keyword>
<dbReference type="GO" id="GO:0005385">
    <property type="term" value="F:zinc ion transmembrane transporter activity"/>
    <property type="evidence" value="ECO:0007669"/>
    <property type="project" value="TreeGrafter"/>
</dbReference>
<dbReference type="EMBL" id="HBKP01022257">
    <property type="protein sequence ID" value="CAE2236187.1"/>
    <property type="molecule type" value="Transcribed_RNA"/>
</dbReference>
<feature type="transmembrane region" description="Helical" evidence="6">
    <location>
        <begin position="267"/>
        <end position="286"/>
    </location>
</feature>
<feature type="transmembrane region" description="Helical" evidence="6">
    <location>
        <begin position="173"/>
        <end position="192"/>
    </location>
</feature>
<feature type="compositionally biased region" description="Basic and acidic residues" evidence="5">
    <location>
        <begin position="129"/>
        <end position="143"/>
    </location>
</feature>
<evidence type="ECO:0000313" key="7">
    <source>
        <dbReference type="EMBL" id="CAE2236187.1"/>
    </source>
</evidence>
<feature type="transmembrane region" description="Helical" evidence="6">
    <location>
        <begin position="82"/>
        <end position="102"/>
    </location>
</feature>
<feature type="region of interest" description="Disordered" evidence="5">
    <location>
        <begin position="116"/>
        <end position="143"/>
    </location>
</feature>
<sequence>MFLIMAEFDWELGGVKFAMTIGIFFVGIVFGMAPTLTSRIPVMVRTRVLGVCNSLAAGIFLAAGLVHLFSESIELFNSLYDLHFINPAFLLAPVGFFITFVIDKVLFTKEEDPHALDAQSTTDKHRHRHDEVQSPFHESKEGDHIHPKHDYGGHGHSHGLSISEDGKPSLSNYILVAVLSFHSILAGFVIGLEDEMSSVVLVFLALVSHHWVESFALGVNILRASVHIRPMAMLVLFFSTMAPAGIIIGTLLNTFMSNSAGEALEAYSVAIAAGSFLYVAIVDILVEEFLIIRDKWMKTLFLVIGFALEAGVVLIFEELAHKDQDHDH</sequence>
<protein>
    <submittedName>
        <fullName evidence="7">Uncharacterized protein</fullName>
    </submittedName>
</protein>
<organism evidence="7">
    <name type="scientific">Vannella robusta</name>
    <dbReference type="NCBI Taxonomy" id="1487602"/>
    <lineage>
        <taxon>Eukaryota</taxon>
        <taxon>Amoebozoa</taxon>
        <taxon>Discosea</taxon>
        <taxon>Flabellinia</taxon>
        <taxon>Vannellidae</taxon>
        <taxon>Vannella</taxon>
    </lineage>
</organism>
<dbReference type="Pfam" id="PF02535">
    <property type="entry name" value="Zip"/>
    <property type="match status" value="1"/>
</dbReference>
<evidence type="ECO:0000256" key="6">
    <source>
        <dbReference type="SAM" id="Phobius"/>
    </source>
</evidence>
<feature type="transmembrane region" description="Helical" evidence="6">
    <location>
        <begin position="234"/>
        <end position="255"/>
    </location>
</feature>